<gene>
    <name evidence="2" type="ORF">PM001_LOCUS10714</name>
</gene>
<accession>A0AAV1TT07</accession>
<sequence length="89" mass="9997">MAMFKRDPQRRPPRSELTSRFNTNRKAFGVGLPVTDMESADSHSCRSNTFDPDHLGVDGVRRPHLATIKAIMIEGFAAQRIRMSAIVDL</sequence>
<dbReference type="EMBL" id="CAKLBY020000087">
    <property type="protein sequence ID" value="CAK7925564.1"/>
    <property type="molecule type" value="Genomic_DNA"/>
</dbReference>
<proteinExistence type="predicted"/>
<reference evidence="2" key="1">
    <citation type="submission" date="2024-01" db="EMBL/GenBank/DDBJ databases">
        <authorList>
            <person name="Webb A."/>
        </authorList>
    </citation>
    <scope>NUCLEOTIDE SEQUENCE</scope>
    <source>
        <strain evidence="2">Pm1</strain>
    </source>
</reference>
<protein>
    <submittedName>
        <fullName evidence="2">Uncharacterized protein</fullName>
    </submittedName>
</protein>
<organism evidence="2 3">
    <name type="scientific">Peronospora matthiolae</name>
    <dbReference type="NCBI Taxonomy" id="2874970"/>
    <lineage>
        <taxon>Eukaryota</taxon>
        <taxon>Sar</taxon>
        <taxon>Stramenopiles</taxon>
        <taxon>Oomycota</taxon>
        <taxon>Peronosporomycetes</taxon>
        <taxon>Peronosporales</taxon>
        <taxon>Peronosporaceae</taxon>
        <taxon>Peronospora</taxon>
    </lineage>
</organism>
<evidence type="ECO:0000256" key="1">
    <source>
        <dbReference type="SAM" id="MobiDB-lite"/>
    </source>
</evidence>
<dbReference type="Proteomes" id="UP001162060">
    <property type="component" value="Unassembled WGS sequence"/>
</dbReference>
<evidence type="ECO:0000313" key="2">
    <source>
        <dbReference type="EMBL" id="CAK7925564.1"/>
    </source>
</evidence>
<feature type="region of interest" description="Disordered" evidence="1">
    <location>
        <begin position="1"/>
        <end position="22"/>
    </location>
</feature>
<name>A0AAV1TT07_9STRA</name>
<dbReference type="AlphaFoldDB" id="A0AAV1TT07"/>
<feature type="compositionally biased region" description="Basic and acidic residues" evidence="1">
    <location>
        <begin position="1"/>
        <end position="14"/>
    </location>
</feature>
<evidence type="ECO:0000313" key="3">
    <source>
        <dbReference type="Proteomes" id="UP001162060"/>
    </source>
</evidence>
<comment type="caution">
    <text evidence="2">The sequence shown here is derived from an EMBL/GenBank/DDBJ whole genome shotgun (WGS) entry which is preliminary data.</text>
</comment>